<dbReference type="InterPro" id="IPR050781">
    <property type="entry name" value="CWC22_splicing_factor"/>
</dbReference>
<evidence type="ECO:0000313" key="2">
    <source>
        <dbReference type="EMBL" id="EAY06116.1"/>
    </source>
</evidence>
<dbReference type="KEGG" id="tva:4763998"/>
<accession>A2EMG0</accession>
<dbReference type="VEuPathDB" id="TrichDB:TVAGG3_0499080"/>
<dbReference type="GO" id="GO:0000398">
    <property type="term" value="P:mRNA splicing, via spliceosome"/>
    <property type="evidence" value="ECO:0000318"/>
    <property type="project" value="GO_Central"/>
</dbReference>
<dbReference type="InParanoid" id="A2EMG0"/>
<dbReference type="Pfam" id="PF02854">
    <property type="entry name" value="MIF4G"/>
    <property type="match status" value="1"/>
</dbReference>
<evidence type="ECO:0000313" key="3">
    <source>
        <dbReference type="Proteomes" id="UP000001542"/>
    </source>
</evidence>
<dbReference type="SUPFAM" id="SSF48371">
    <property type="entry name" value="ARM repeat"/>
    <property type="match status" value="1"/>
</dbReference>
<dbReference type="SMART" id="SM00543">
    <property type="entry name" value="MIF4G"/>
    <property type="match status" value="1"/>
</dbReference>
<name>A2EMG0_TRIV3</name>
<dbReference type="PANTHER" id="PTHR18034">
    <property type="entry name" value="CELL CYCLE CONTROL PROTEIN CWF22-RELATED"/>
    <property type="match status" value="1"/>
</dbReference>
<dbReference type="InterPro" id="IPR016024">
    <property type="entry name" value="ARM-type_fold"/>
</dbReference>
<evidence type="ECO:0000259" key="1">
    <source>
        <dbReference type="SMART" id="SM00543"/>
    </source>
</evidence>
<dbReference type="Gene3D" id="1.25.40.180">
    <property type="match status" value="1"/>
</dbReference>
<dbReference type="RefSeq" id="XP_001318339.1">
    <property type="nucleotide sequence ID" value="XM_001318304.1"/>
</dbReference>
<dbReference type="VEuPathDB" id="TrichDB:TVAG_067760"/>
<dbReference type="AlphaFoldDB" id="A2EMG0"/>
<dbReference type="GO" id="GO:0071013">
    <property type="term" value="C:catalytic step 2 spliceosome"/>
    <property type="evidence" value="ECO:0000318"/>
    <property type="project" value="GO_Central"/>
</dbReference>
<dbReference type="PANTHER" id="PTHR18034:SF3">
    <property type="entry name" value="PRE-MRNA-SPLICING FACTOR CWC22 HOMOLOG"/>
    <property type="match status" value="1"/>
</dbReference>
<reference evidence="2" key="1">
    <citation type="submission" date="2006-10" db="EMBL/GenBank/DDBJ databases">
        <authorList>
            <person name="Amadeo P."/>
            <person name="Zhao Q."/>
            <person name="Wortman J."/>
            <person name="Fraser-Liggett C."/>
            <person name="Carlton J."/>
        </authorList>
    </citation>
    <scope>NUCLEOTIDE SEQUENCE</scope>
    <source>
        <strain evidence="2">G3</strain>
    </source>
</reference>
<proteinExistence type="predicted"/>
<protein>
    <submittedName>
        <fullName evidence="2">MIF4G domain containing protein</fullName>
    </submittedName>
</protein>
<sequence>MSNYRPTITPPAKKISIEKAGNGKSITIVNKDGISIDQPAAKPALNITKSDKPSEPVKITGPRTTTATTGNKTFTIVKPSQSTKPITITKNAKTLETSKLWLEEYLKNAVDIKKYPIYEQIVQMNNHFYRYRLQSTSKSAKTPPIKRDEIKLIVNKLTMDNYYSQLDQVITSANMSNLQFLTSLAQAVHEASINGYPLTNLFSLFIQTIVEALSGSEFQQKFTDEILRLIKEEFTKEVVDNNEVQYSWYQNNAMFFGCLVMRKVYPIDLLYDIAVDLVKKRQPYHIAALIKLIIPLAGELEKEKPEASKTIFGEIDKVKTDRSFHSRIRFACMDILDIRAAKWNGIEKQYPQINSMQKLIKRQNAANEKYKRPETKVQIKAGENKFANLMDEDEDEEVAFDPDDMIETYVTDEVVIQSWSYEQDTEYLFEKIVALNKKRALKFIECFQDLYANESFDCQIAFDACKSLFPSVISEDYSDLPDATNILGHIYARIAVLDASFIDKFSECFTGYNLNIIYGFLEEMVRMKRVDQLTESRYWSDYQWREKTTSQLEIVNLMIENDKLLEAFPLYDYLARVYEILIPPEEDEEEGQDEEDKFDVLGAIDELLEEIPQDIHESFEFLLGALEICLESRRINKKNAKKTIAKIVPAEGSQSYNSFKEMSLPLIKTFERICFLQNKNDDDVATWFSKLNKIGFPVADFIKTTICDDPKLAHYHSQIEKLFK</sequence>
<gene>
    <name evidence="2" type="ORF">TVAG_067760</name>
</gene>
<dbReference type="InterPro" id="IPR003890">
    <property type="entry name" value="MIF4G-like_typ-3"/>
</dbReference>
<organism evidence="2 3">
    <name type="scientific">Trichomonas vaginalis (strain ATCC PRA-98 / G3)</name>
    <dbReference type="NCBI Taxonomy" id="412133"/>
    <lineage>
        <taxon>Eukaryota</taxon>
        <taxon>Metamonada</taxon>
        <taxon>Parabasalia</taxon>
        <taxon>Trichomonadida</taxon>
        <taxon>Trichomonadidae</taxon>
        <taxon>Trichomonas</taxon>
    </lineage>
</organism>
<keyword evidence="3" id="KW-1185">Reference proteome</keyword>
<dbReference type="SMR" id="A2EMG0"/>
<reference evidence="2" key="2">
    <citation type="journal article" date="2007" name="Science">
        <title>Draft genome sequence of the sexually transmitted pathogen Trichomonas vaginalis.</title>
        <authorList>
            <person name="Carlton J.M."/>
            <person name="Hirt R.P."/>
            <person name="Silva J.C."/>
            <person name="Delcher A.L."/>
            <person name="Schatz M."/>
            <person name="Zhao Q."/>
            <person name="Wortman J.R."/>
            <person name="Bidwell S.L."/>
            <person name="Alsmark U.C.M."/>
            <person name="Besteiro S."/>
            <person name="Sicheritz-Ponten T."/>
            <person name="Noel C.J."/>
            <person name="Dacks J.B."/>
            <person name="Foster P.G."/>
            <person name="Simillion C."/>
            <person name="Van de Peer Y."/>
            <person name="Miranda-Saavedra D."/>
            <person name="Barton G.J."/>
            <person name="Westrop G.D."/>
            <person name="Mueller S."/>
            <person name="Dessi D."/>
            <person name="Fiori P.L."/>
            <person name="Ren Q."/>
            <person name="Paulsen I."/>
            <person name="Zhang H."/>
            <person name="Bastida-Corcuera F.D."/>
            <person name="Simoes-Barbosa A."/>
            <person name="Brown M.T."/>
            <person name="Hayes R.D."/>
            <person name="Mukherjee M."/>
            <person name="Okumura C.Y."/>
            <person name="Schneider R."/>
            <person name="Smith A.J."/>
            <person name="Vanacova S."/>
            <person name="Villalvazo M."/>
            <person name="Haas B.J."/>
            <person name="Pertea M."/>
            <person name="Feldblyum T.V."/>
            <person name="Utterback T.R."/>
            <person name="Shu C.L."/>
            <person name="Osoegawa K."/>
            <person name="de Jong P.J."/>
            <person name="Hrdy I."/>
            <person name="Horvathova L."/>
            <person name="Zubacova Z."/>
            <person name="Dolezal P."/>
            <person name="Malik S.B."/>
            <person name="Logsdon J.M. Jr."/>
            <person name="Henze K."/>
            <person name="Gupta A."/>
            <person name="Wang C.C."/>
            <person name="Dunne R.L."/>
            <person name="Upcroft J.A."/>
            <person name="Upcroft P."/>
            <person name="White O."/>
            <person name="Salzberg S.L."/>
            <person name="Tang P."/>
            <person name="Chiu C.-H."/>
            <person name="Lee Y.-S."/>
            <person name="Embley T.M."/>
            <person name="Coombs G.H."/>
            <person name="Mottram J.C."/>
            <person name="Tachezy J."/>
            <person name="Fraser-Liggett C.M."/>
            <person name="Johnson P.J."/>
        </authorList>
    </citation>
    <scope>NUCLEOTIDE SEQUENCE [LARGE SCALE GENOMIC DNA]</scope>
    <source>
        <strain evidence="2">G3</strain>
    </source>
</reference>
<dbReference type="GO" id="GO:0003723">
    <property type="term" value="F:RNA binding"/>
    <property type="evidence" value="ECO:0000318"/>
    <property type="project" value="GO_Central"/>
</dbReference>
<dbReference type="EMBL" id="DS113431">
    <property type="protein sequence ID" value="EAY06116.1"/>
    <property type="molecule type" value="Genomic_DNA"/>
</dbReference>
<feature type="domain" description="MIF4G" evidence="1">
    <location>
        <begin position="147"/>
        <end position="342"/>
    </location>
</feature>
<dbReference type="Proteomes" id="UP000001542">
    <property type="component" value="Unassembled WGS sequence"/>
</dbReference>